<evidence type="ECO:0000313" key="2">
    <source>
        <dbReference type="Proteomes" id="UP000031671"/>
    </source>
</evidence>
<evidence type="ECO:0000313" key="1">
    <source>
        <dbReference type="EMBL" id="GAM58019.1"/>
    </source>
</evidence>
<protein>
    <submittedName>
        <fullName evidence="1">Uncharacterized protein</fullName>
    </submittedName>
</protein>
<dbReference type="InterPro" id="IPR013783">
    <property type="entry name" value="Ig-like_fold"/>
</dbReference>
<dbReference type="EMBL" id="BBRZ01000071">
    <property type="protein sequence ID" value="GAM58019.1"/>
    <property type="molecule type" value="Genomic_DNA"/>
</dbReference>
<dbReference type="Gene3D" id="2.60.40.10">
    <property type="entry name" value="Immunoglobulins"/>
    <property type="match status" value="1"/>
</dbReference>
<name>A0A0B8P4X5_9VIBR</name>
<organism evidence="1 2">
    <name type="scientific">Vibrio ishigakensis</name>
    <dbReference type="NCBI Taxonomy" id="1481914"/>
    <lineage>
        <taxon>Bacteria</taxon>
        <taxon>Pseudomonadati</taxon>
        <taxon>Pseudomonadota</taxon>
        <taxon>Gammaproteobacteria</taxon>
        <taxon>Vibrionales</taxon>
        <taxon>Vibrionaceae</taxon>
        <taxon>Vibrio</taxon>
    </lineage>
</organism>
<dbReference type="Proteomes" id="UP000031671">
    <property type="component" value="Unassembled WGS sequence"/>
</dbReference>
<keyword evidence="2" id="KW-1185">Reference proteome</keyword>
<sequence length="38" mass="4018">MNPLTGHAAGDGVYGQLSVGANGQWTYTLDNSDRLLKP</sequence>
<dbReference type="AlphaFoldDB" id="A0A0B8P4X5"/>
<accession>A0A0B8P4X5</accession>
<dbReference type="InterPro" id="IPR010221">
    <property type="entry name" value="VCBS_dom"/>
</dbReference>
<reference evidence="1 2" key="2">
    <citation type="submission" date="2015-01" db="EMBL/GenBank/DDBJ databases">
        <authorList>
            <consortium name="NBRP consortium"/>
            <person name="Sawabe T."/>
            <person name="Meirelles P."/>
            <person name="Feng G."/>
            <person name="Sayaka M."/>
            <person name="Hattori M."/>
            <person name="Ohkuma M."/>
        </authorList>
    </citation>
    <scope>NUCLEOTIDE SEQUENCE [LARGE SCALE GENOMIC DNA]</scope>
    <source>
        <strain evidence="2">JCM 19231</strain>
    </source>
</reference>
<comment type="caution">
    <text evidence="1">The sequence shown here is derived from an EMBL/GenBank/DDBJ whole genome shotgun (WGS) entry which is preliminary data.</text>
</comment>
<reference evidence="1 2" key="1">
    <citation type="submission" date="2015-01" db="EMBL/GenBank/DDBJ databases">
        <title>Vibrio sp. C1 JCM 19231 whole genome shotgun sequence.</title>
        <authorList>
            <person name="Sawabe T."/>
            <person name="Meirelles P."/>
            <person name="Feng G."/>
            <person name="Sayaka M."/>
            <person name="Hattori M."/>
            <person name="Ohkuma M."/>
        </authorList>
    </citation>
    <scope>NUCLEOTIDE SEQUENCE [LARGE SCALE GENOMIC DNA]</scope>
    <source>
        <strain evidence="2">JCM 19231</strain>
    </source>
</reference>
<dbReference type="NCBIfam" id="TIGR01965">
    <property type="entry name" value="VCBS_repeat"/>
    <property type="match status" value="1"/>
</dbReference>
<gene>
    <name evidence="1" type="ORF">JCM19231_2743</name>
</gene>
<proteinExistence type="predicted"/>